<dbReference type="InterPro" id="IPR000719">
    <property type="entry name" value="Prot_kinase_dom"/>
</dbReference>
<evidence type="ECO:0000259" key="5">
    <source>
        <dbReference type="PROSITE" id="PS50011"/>
    </source>
</evidence>
<keyword evidence="7" id="KW-1185">Reference proteome</keyword>
<dbReference type="InterPro" id="IPR011009">
    <property type="entry name" value="Kinase-like_dom_sf"/>
</dbReference>
<dbReference type="PANTHER" id="PTHR44329:SF288">
    <property type="entry name" value="MITOGEN-ACTIVATED PROTEIN KINASE KINASE KINASE 20"/>
    <property type="match status" value="1"/>
</dbReference>
<feature type="non-terminal residue" evidence="6">
    <location>
        <position position="1"/>
    </location>
</feature>
<dbReference type="InterPro" id="IPR001245">
    <property type="entry name" value="Ser-Thr/Tyr_kinase_cat_dom"/>
</dbReference>
<feature type="domain" description="Protein kinase" evidence="5">
    <location>
        <begin position="1"/>
        <end position="181"/>
    </location>
</feature>
<dbReference type="GO" id="GO:0005524">
    <property type="term" value="F:ATP binding"/>
    <property type="evidence" value="ECO:0007669"/>
    <property type="project" value="UniProtKB-KW"/>
</dbReference>
<dbReference type="AlphaFoldDB" id="A0A4Y7Q5B7"/>
<dbReference type="PROSITE" id="PS50011">
    <property type="entry name" value="PROTEIN_KINASE_DOM"/>
    <property type="match status" value="1"/>
</dbReference>
<keyword evidence="1" id="KW-0808">Transferase</keyword>
<evidence type="ECO:0000256" key="1">
    <source>
        <dbReference type="ARBA" id="ARBA00022679"/>
    </source>
</evidence>
<dbReference type="GO" id="GO:0004674">
    <property type="term" value="F:protein serine/threonine kinase activity"/>
    <property type="evidence" value="ECO:0007669"/>
    <property type="project" value="TreeGrafter"/>
</dbReference>
<dbReference type="Proteomes" id="UP000294933">
    <property type="component" value="Unassembled WGS sequence"/>
</dbReference>
<evidence type="ECO:0000313" key="6">
    <source>
        <dbReference type="EMBL" id="TDL22511.1"/>
    </source>
</evidence>
<organism evidence="6 7">
    <name type="scientific">Rickenella mellea</name>
    <dbReference type="NCBI Taxonomy" id="50990"/>
    <lineage>
        <taxon>Eukaryota</taxon>
        <taxon>Fungi</taxon>
        <taxon>Dikarya</taxon>
        <taxon>Basidiomycota</taxon>
        <taxon>Agaricomycotina</taxon>
        <taxon>Agaricomycetes</taxon>
        <taxon>Hymenochaetales</taxon>
        <taxon>Rickenellaceae</taxon>
        <taxon>Rickenella</taxon>
    </lineage>
</organism>
<dbReference type="Pfam" id="PF07714">
    <property type="entry name" value="PK_Tyr_Ser-Thr"/>
    <property type="match status" value="1"/>
</dbReference>
<proteinExistence type="predicted"/>
<name>A0A4Y7Q5B7_9AGAM</name>
<gene>
    <name evidence="6" type="ORF">BD410DRAFT_686129</name>
</gene>
<dbReference type="Gene3D" id="1.10.510.10">
    <property type="entry name" value="Transferase(Phosphotransferase) domain 1"/>
    <property type="match status" value="1"/>
</dbReference>
<accession>A0A4Y7Q5B7</accession>
<protein>
    <submittedName>
        <fullName evidence="6">Kinase-like protein</fullName>
    </submittedName>
</protein>
<dbReference type="OrthoDB" id="4062651at2759"/>
<dbReference type="PANTHER" id="PTHR44329">
    <property type="entry name" value="SERINE/THREONINE-PROTEIN KINASE TNNI3K-RELATED"/>
    <property type="match status" value="1"/>
</dbReference>
<dbReference type="EMBL" id="ML170174">
    <property type="protein sequence ID" value="TDL22511.1"/>
    <property type="molecule type" value="Genomic_DNA"/>
</dbReference>
<evidence type="ECO:0000256" key="3">
    <source>
        <dbReference type="ARBA" id="ARBA00022777"/>
    </source>
</evidence>
<evidence type="ECO:0000313" key="7">
    <source>
        <dbReference type="Proteomes" id="UP000294933"/>
    </source>
</evidence>
<reference evidence="6 7" key="1">
    <citation type="submission" date="2018-06" db="EMBL/GenBank/DDBJ databases">
        <title>A transcriptomic atlas of mushroom development highlights an independent origin of complex multicellularity.</title>
        <authorList>
            <consortium name="DOE Joint Genome Institute"/>
            <person name="Krizsan K."/>
            <person name="Almasi E."/>
            <person name="Merenyi Z."/>
            <person name="Sahu N."/>
            <person name="Viragh M."/>
            <person name="Koszo T."/>
            <person name="Mondo S."/>
            <person name="Kiss B."/>
            <person name="Balint B."/>
            <person name="Kues U."/>
            <person name="Barry K."/>
            <person name="Hegedus J.C."/>
            <person name="Henrissat B."/>
            <person name="Johnson J."/>
            <person name="Lipzen A."/>
            <person name="Ohm R."/>
            <person name="Nagy I."/>
            <person name="Pangilinan J."/>
            <person name="Yan J."/>
            <person name="Xiong Y."/>
            <person name="Grigoriev I.V."/>
            <person name="Hibbett D.S."/>
            <person name="Nagy L.G."/>
        </authorList>
    </citation>
    <scope>NUCLEOTIDE SEQUENCE [LARGE SCALE GENOMIC DNA]</scope>
    <source>
        <strain evidence="6 7">SZMC22713</strain>
    </source>
</reference>
<dbReference type="InterPro" id="IPR051681">
    <property type="entry name" value="Ser/Thr_Kinases-Pseudokinases"/>
</dbReference>
<sequence>VASGLQYLHSRDPSVVHGNLLAVKTCFLQLTDCFIYKANILVDDTGEPRIAAVCFSRVADSQANVSKSTSFRGIGGHLRWQAPELLIPADSKEEVGNMTTKSDVYAFACVCLEIFTGEVPFSDLEDDAGVIMAITVKHQRPSRPSTPASAELDDTLWKIMMSCWATRPEDRPSTDELVECL</sequence>
<evidence type="ECO:0000256" key="2">
    <source>
        <dbReference type="ARBA" id="ARBA00022741"/>
    </source>
</evidence>
<keyword evidence="3 6" id="KW-0418">Kinase</keyword>
<dbReference type="STRING" id="50990.A0A4Y7Q5B7"/>
<keyword evidence="4" id="KW-0067">ATP-binding</keyword>
<dbReference type="SUPFAM" id="SSF56112">
    <property type="entry name" value="Protein kinase-like (PK-like)"/>
    <property type="match status" value="1"/>
</dbReference>
<dbReference type="VEuPathDB" id="FungiDB:BD410DRAFT_686129"/>
<evidence type="ECO:0000256" key="4">
    <source>
        <dbReference type="ARBA" id="ARBA00022840"/>
    </source>
</evidence>
<feature type="non-terminal residue" evidence="6">
    <location>
        <position position="181"/>
    </location>
</feature>
<keyword evidence="2" id="KW-0547">Nucleotide-binding</keyword>